<evidence type="ECO:0000313" key="2">
    <source>
        <dbReference type="EMBL" id="CAL5142279.1"/>
    </source>
</evidence>
<gene>
    <name evidence="2" type="ORF">CDAUBV1_LOCUS17525</name>
</gene>
<feature type="chain" id="PRO_5043842153" evidence="1">
    <location>
        <begin position="20"/>
        <end position="106"/>
    </location>
</feature>
<dbReference type="Proteomes" id="UP001497525">
    <property type="component" value="Unassembled WGS sequence"/>
</dbReference>
<proteinExistence type="predicted"/>
<keyword evidence="1" id="KW-0732">Signal</keyword>
<dbReference type="EMBL" id="CAXLJL010001000">
    <property type="protein sequence ID" value="CAL5142279.1"/>
    <property type="molecule type" value="Genomic_DNA"/>
</dbReference>
<evidence type="ECO:0000256" key="1">
    <source>
        <dbReference type="SAM" id="SignalP"/>
    </source>
</evidence>
<protein>
    <submittedName>
        <fullName evidence="2">Uncharacterized protein</fullName>
    </submittedName>
</protein>
<reference evidence="2" key="1">
    <citation type="submission" date="2024-06" db="EMBL/GenBank/DDBJ databases">
        <authorList>
            <person name="Liu X."/>
            <person name="Lenzi L."/>
            <person name="Haldenby T S."/>
            <person name="Uol C."/>
        </authorList>
    </citation>
    <scope>NUCLEOTIDE SEQUENCE</scope>
</reference>
<dbReference type="AlphaFoldDB" id="A0AAV2U0C7"/>
<sequence>MHATRYILVITCLCGMILGTPTETTTKNKNSYTVPSTLVRLAHWIKIHTRIYLNGILKGTPTETTTSNTQEIMGNQSGVVTIGSNLCDGLHLPDGIFASSLKSSPQ</sequence>
<organism evidence="2 3">
    <name type="scientific">Calicophoron daubneyi</name>
    <name type="common">Rumen fluke</name>
    <name type="synonym">Paramphistomum daubneyi</name>
    <dbReference type="NCBI Taxonomy" id="300641"/>
    <lineage>
        <taxon>Eukaryota</taxon>
        <taxon>Metazoa</taxon>
        <taxon>Spiralia</taxon>
        <taxon>Lophotrochozoa</taxon>
        <taxon>Platyhelminthes</taxon>
        <taxon>Trematoda</taxon>
        <taxon>Digenea</taxon>
        <taxon>Plagiorchiida</taxon>
        <taxon>Pronocephalata</taxon>
        <taxon>Paramphistomoidea</taxon>
        <taxon>Paramphistomidae</taxon>
        <taxon>Calicophoron</taxon>
    </lineage>
</organism>
<evidence type="ECO:0000313" key="3">
    <source>
        <dbReference type="Proteomes" id="UP001497525"/>
    </source>
</evidence>
<feature type="signal peptide" evidence="1">
    <location>
        <begin position="1"/>
        <end position="19"/>
    </location>
</feature>
<comment type="caution">
    <text evidence="2">The sequence shown here is derived from an EMBL/GenBank/DDBJ whole genome shotgun (WGS) entry which is preliminary data.</text>
</comment>
<name>A0AAV2U0C7_CALDB</name>
<accession>A0AAV2U0C7</accession>